<name>A0A0K2VFN5_LEPSM</name>
<organism evidence="1">
    <name type="scientific">Lepeophtheirus salmonis</name>
    <name type="common">Salmon louse</name>
    <name type="synonym">Caligus salmonis</name>
    <dbReference type="NCBI Taxonomy" id="72036"/>
    <lineage>
        <taxon>Eukaryota</taxon>
        <taxon>Metazoa</taxon>
        <taxon>Ecdysozoa</taxon>
        <taxon>Arthropoda</taxon>
        <taxon>Crustacea</taxon>
        <taxon>Multicrustacea</taxon>
        <taxon>Hexanauplia</taxon>
        <taxon>Copepoda</taxon>
        <taxon>Siphonostomatoida</taxon>
        <taxon>Caligidae</taxon>
        <taxon>Lepeophtheirus</taxon>
    </lineage>
</organism>
<sequence>MIKWEICIFFHNFRYFFDTMYYFEVMHSLRETIRRKRPEYWKKCSYFCFTIQGSGIKLSPTLNLDNL</sequence>
<dbReference type="EMBL" id="HACA01031819">
    <property type="protein sequence ID" value="CDW49180.1"/>
    <property type="molecule type" value="Transcribed_RNA"/>
</dbReference>
<protein>
    <submittedName>
        <fullName evidence="1">Uncharacterized protein</fullName>
    </submittedName>
</protein>
<dbReference type="AlphaFoldDB" id="A0A0K2VFN5"/>
<evidence type="ECO:0000313" key="1">
    <source>
        <dbReference type="EMBL" id="CDW49180.1"/>
    </source>
</evidence>
<reference evidence="1" key="1">
    <citation type="submission" date="2014-05" db="EMBL/GenBank/DDBJ databases">
        <authorList>
            <person name="Chronopoulou M."/>
        </authorList>
    </citation>
    <scope>NUCLEOTIDE SEQUENCE</scope>
    <source>
        <tissue evidence="1">Whole organism</tissue>
    </source>
</reference>
<accession>A0A0K2VFN5</accession>
<proteinExistence type="predicted"/>